<dbReference type="EMBL" id="UWJD01000002">
    <property type="protein sequence ID" value="VCT85868.1"/>
    <property type="molecule type" value="Genomic_DNA"/>
</dbReference>
<dbReference type="GeneID" id="68878975"/>
<reference evidence="8" key="2">
    <citation type="submission" date="2021-10" db="EMBL/GenBank/DDBJ databases">
        <authorList>
            <person name="Mesa V."/>
        </authorList>
    </citation>
    <scope>NUCLEOTIDE SEQUENCE</scope>
    <source>
        <strain evidence="8">CC3_PB</strain>
    </source>
</reference>
<evidence type="ECO:0000313" key="11">
    <source>
        <dbReference type="Proteomes" id="UP000431451"/>
    </source>
</evidence>
<dbReference type="PANTHER" id="PTHR34382">
    <property type="entry name" value="PTS SYSTEM N,N'-DIACETYLCHITOBIOSE-SPECIFIC EIIA COMPONENT"/>
    <property type="match status" value="1"/>
</dbReference>
<dbReference type="GO" id="GO:0009401">
    <property type="term" value="P:phosphoenolpyruvate-dependent sugar phosphotransferase system"/>
    <property type="evidence" value="ECO:0007669"/>
    <property type="project" value="UniProtKB-KW"/>
</dbReference>
<dbReference type="Pfam" id="PF02255">
    <property type="entry name" value="PTS_IIA"/>
    <property type="match status" value="1"/>
</dbReference>
<evidence type="ECO:0000256" key="3">
    <source>
        <dbReference type="ARBA" id="ARBA00022679"/>
    </source>
</evidence>
<dbReference type="Gene3D" id="1.20.58.80">
    <property type="entry name" value="Phosphotransferase system, lactose/cellobiose-type IIA subunit"/>
    <property type="match status" value="1"/>
</dbReference>
<feature type="binding site" evidence="6">
    <location>
        <position position="80"/>
    </location>
    <ligand>
        <name>Mg(2+)</name>
        <dbReference type="ChEBI" id="CHEBI:18420"/>
        <note>ligand shared between all trimeric partners</note>
    </ligand>
</feature>
<evidence type="ECO:0000313" key="10">
    <source>
        <dbReference type="EMBL" id="VCT85868.1"/>
    </source>
</evidence>
<dbReference type="InterPro" id="IPR036542">
    <property type="entry name" value="PTS_IIA_lac/cel_sf"/>
</dbReference>
<evidence type="ECO:0000256" key="6">
    <source>
        <dbReference type="PIRSR" id="PIRSR000699-2"/>
    </source>
</evidence>
<dbReference type="SUPFAM" id="SSF46973">
    <property type="entry name" value="Enzyme IIa from lactose specific PTS, IIa-lac"/>
    <property type="match status" value="1"/>
</dbReference>
<evidence type="ECO:0000313" key="9">
    <source>
        <dbReference type="EMBL" id="CAI3618749.1"/>
    </source>
</evidence>
<name>A0A650MH29_9CLOT</name>
<organism evidence="10 11">
    <name type="scientific">Clostridium neonatale</name>
    <dbReference type="NCBI Taxonomy" id="137838"/>
    <lineage>
        <taxon>Bacteria</taxon>
        <taxon>Bacillati</taxon>
        <taxon>Bacillota</taxon>
        <taxon>Clostridia</taxon>
        <taxon>Eubacteriales</taxon>
        <taxon>Clostridiaceae</taxon>
        <taxon>Clostridium</taxon>
    </lineage>
</organism>
<dbReference type="Proteomes" id="UP001189143">
    <property type="component" value="Unassembled WGS sequence"/>
</dbReference>
<accession>A0A650MH29</accession>
<gene>
    <name evidence="10" type="primary">licA_4</name>
    <name evidence="8" type="synonym">licA</name>
    <name evidence="9" type="ORF">CNEO2_30023</name>
    <name evidence="8" type="ORF">CNEO_41382</name>
    <name evidence="10" type="ORF">CNEONATNEC25_03471</name>
</gene>
<keyword evidence="6" id="KW-0460">Magnesium</keyword>
<evidence type="ECO:0000256" key="4">
    <source>
        <dbReference type="ARBA" id="ARBA00022683"/>
    </source>
</evidence>
<keyword evidence="1" id="KW-0813">Transport</keyword>
<keyword evidence="4" id="KW-0598">Phosphotransferase system</keyword>
<dbReference type="EMBL" id="CAKJVE010000004">
    <property type="protein sequence ID" value="CAG9704617.1"/>
    <property type="molecule type" value="Genomic_DNA"/>
</dbReference>
<dbReference type="CDD" id="cd00215">
    <property type="entry name" value="PTS_IIA_lac"/>
    <property type="match status" value="1"/>
</dbReference>
<protein>
    <submittedName>
        <fullName evidence="10">Lichenan-specific phosphotransferase enzyme IIA component</fullName>
        <ecNumber evidence="10">2.7.1.-</ecNumber>
    </submittedName>
    <submittedName>
        <fullName evidence="9">Phosphotransferase system (PTS) lichenan-specific enzyme IIA component</fullName>
    </submittedName>
</protein>
<reference evidence="10 11" key="1">
    <citation type="submission" date="2018-06" db="EMBL/GenBank/DDBJ databases">
        <authorList>
            <consortium name="IHU Genomes"/>
        </authorList>
    </citation>
    <scope>NUCLEOTIDE SEQUENCE [LARGE SCALE GENOMIC DNA]</scope>
    <source>
        <strain evidence="10 11">NEC25</strain>
    </source>
</reference>
<evidence type="ECO:0000256" key="1">
    <source>
        <dbReference type="ARBA" id="ARBA00022448"/>
    </source>
</evidence>
<dbReference type="RefSeq" id="WP_125147599.1">
    <property type="nucleotide sequence ID" value="NZ_CAKJVD010000083.1"/>
</dbReference>
<comment type="cofactor">
    <cofactor evidence="6">
        <name>Mg(2+)</name>
        <dbReference type="ChEBI" id="CHEBI:18420"/>
    </cofactor>
    <text evidence="6">Binds 1 Mg(2+) ion per trimer.</text>
</comment>
<keyword evidence="2" id="KW-0762">Sugar transport</keyword>
<evidence type="ECO:0000256" key="2">
    <source>
        <dbReference type="ARBA" id="ARBA00022597"/>
    </source>
</evidence>
<dbReference type="GO" id="GO:0016740">
    <property type="term" value="F:transferase activity"/>
    <property type="evidence" value="ECO:0007669"/>
    <property type="project" value="UniProtKB-KW"/>
</dbReference>
<feature type="active site" description="Tele-phosphohistidine intermediate" evidence="5">
    <location>
        <position position="77"/>
    </location>
</feature>
<dbReference type="EC" id="2.7.1.-" evidence="10"/>
<dbReference type="PIRSF" id="PIRSF000699">
    <property type="entry name" value="PTS_IILac_III"/>
    <property type="match status" value="1"/>
</dbReference>
<evidence type="ECO:0000256" key="5">
    <source>
        <dbReference type="PIRSR" id="PIRSR000699-1"/>
    </source>
</evidence>
<evidence type="ECO:0000313" key="8">
    <source>
        <dbReference type="EMBL" id="CAG9704617.1"/>
    </source>
</evidence>
<dbReference type="Proteomes" id="UP000789738">
    <property type="component" value="Unassembled WGS sequence"/>
</dbReference>
<dbReference type="GO" id="GO:0046872">
    <property type="term" value="F:metal ion binding"/>
    <property type="evidence" value="ECO:0007669"/>
    <property type="project" value="UniProtKB-KW"/>
</dbReference>
<dbReference type="PANTHER" id="PTHR34382:SF7">
    <property type="entry name" value="PTS SYSTEM N,N'-DIACETYLCHITOBIOSE-SPECIFIC EIIA COMPONENT"/>
    <property type="match status" value="1"/>
</dbReference>
<reference evidence="9" key="3">
    <citation type="submission" date="2022-10" db="EMBL/GenBank/DDBJ databases">
        <authorList>
            <person name="Aires J."/>
            <person name="Mesa V."/>
        </authorList>
    </citation>
    <scope>NUCLEOTIDE SEQUENCE</scope>
    <source>
        <strain evidence="9">Clostridium neonatale JD116</strain>
    </source>
</reference>
<dbReference type="InterPro" id="IPR003188">
    <property type="entry name" value="PTS_IIA_lac/cel"/>
</dbReference>
<dbReference type="EMBL" id="CAMTCP010000237">
    <property type="protein sequence ID" value="CAI3618749.1"/>
    <property type="molecule type" value="Genomic_DNA"/>
</dbReference>
<dbReference type="Proteomes" id="UP000431451">
    <property type="component" value="Unassembled WGS sequence"/>
</dbReference>
<dbReference type="PROSITE" id="PS51095">
    <property type="entry name" value="PTS_EIIA_TYPE_3"/>
    <property type="match status" value="1"/>
</dbReference>
<keyword evidence="3 10" id="KW-0808">Transferase</keyword>
<feature type="modified residue" description="Phosphohistidine; by HPr" evidence="7">
    <location>
        <position position="77"/>
    </location>
</feature>
<dbReference type="AlphaFoldDB" id="A0A650MH29"/>
<sequence>MNESSYDIAFELIANAGDSKSESLMAIEAAREFNFEEANSHLEIATEKLSEAHKIQSSLIQNEARGNKVDVNIILVHAQDHLSGAILMKDQADEFIKLYEIINKLIKGEV</sequence>
<keyword evidence="6" id="KW-0479">Metal-binding</keyword>
<proteinExistence type="predicted"/>
<evidence type="ECO:0000256" key="7">
    <source>
        <dbReference type="PROSITE-ProRule" id="PRU00418"/>
    </source>
</evidence>